<dbReference type="OrthoDB" id="10254794at2759"/>
<feature type="coiled-coil region" evidence="4">
    <location>
        <begin position="340"/>
        <end position="400"/>
    </location>
</feature>
<comment type="caution">
    <text evidence="7">The sequence shown here is derived from an EMBL/GenBank/DDBJ whole genome shotgun (WGS) entry which is preliminary data.</text>
</comment>
<evidence type="ECO:0000256" key="1">
    <source>
        <dbReference type="ARBA" id="ARBA00004138"/>
    </source>
</evidence>
<dbReference type="GO" id="GO:0005930">
    <property type="term" value="C:axoneme"/>
    <property type="evidence" value="ECO:0007669"/>
    <property type="project" value="TreeGrafter"/>
</dbReference>
<dbReference type="EMBL" id="CACRXK020002439">
    <property type="protein sequence ID" value="CAB3994329.1"/>
    <property type="molecule type" value="Genomic_DNA"/>
</dbReference>
<feature type="compositionally biased region" description="Polar residues" evidence="5">
    <location>
        <begin position="1"/>
        <end position="22"/>
    </location>
</feature>
<reference evidence="7" key="1">
    <citation type="submission" date="2020-04" db="EMBL/GenBank/DDBJ databases">
        <authorList>
            <person name="Alioto T."/>
            <person name="Alioto T."/>
            <person name="Gomez Garrido J."/>
        </authorList>
    </citation>
    <scope>NUCLEOTIDE SEQUENCE</scope>
    <source>
        <strain evidence="7">A484AB</strain>
    </source>
</reference>
<dbReference type="Pfam" id="PF13870">
    <property type="entry name" value="CCDC113_CCDC96_CC"/>
    <property type="match status" value="1"/>
</dbReference>
<evidence type="ECO:0000313" key="7">
    <source>
        <dbReference type="EMBL" id="CAB3994329.1"/>
    </source>
</evidence>
<keyword evidence="3" id="KW-0966">Cell projection</keyword>
<evidence type="ECO:0000256" key="5">
    <source>
        <dbReference type="SAM" id="MobiDB-lite"/>
    </source>
</evidence>
<proteinExistence type="predicted"/>
<dbReference type="GO" id="GO:0060271">
    <property type="term" value="P:cilium assembly"/>
    <property type="evidence" value="ECO:0007669"/>
    <property type="project" value="TreeGrafter"/>
</dbReference>
<dbReference type="InterPro" id="IPR051885">
    <property type="entry name" value="CC_CF"/>
</dbReference>
<keyword evidence="8" id="KW-1185">Reference proteome</keyword>
<dbReference type="AlphaFoldDB" id="A0A6S7GW01"/>
<feature type="region of interest" description="Disordered" evidence="5">
    <location>
        <begin position="1"/>
        <end position="109"/>
    </location>
</feature>
<sequence length="544" mass="62327">MADENNTTEAKISEETNLTTAENVEAPRRPSIAIEDVDFGNNADNSNVESSEQPETQVVVGEEAGVSSDGNEQNNQQQNERTPDMMDNASAEERPSTTENSVEPEKEDGPLLETVAQPLSREASIVLEQQPADGMVASMTEIPDPAQTPPVVIVDDAILNNFDDQPQIVNILSPYDGETQSIASSIEVPVYNRVELLERYQQAVEERSALQTLNSQFQHKLAEYFKKKKTDDRQQEIEKNVSDQEQRYIKYLANLDELQSDLTGEQESYKEQIEELKERCSEKQFKVQEVRNEFLKHKTDMAKQALNSRSGRPIPLKDIEQYQQLEQKKDHEVMLVRLENIKLKNRLKKREIQLKAKEELAEGLHLIDFEQLKIENQTYNEKIEERNEELLKLRKKITTTVQVLTHLKEKLQFVQGENGEQRSTLKTVDANVAQKRDILTRTKQARDALRIDNVKLRQKCGLLGNEPLLRDYEERKDESYLSLRQQCGHNDGAEEGPIFSKTRRNIPGSTNLSVTMAFQQQMPYGPFSMEIRSKVIAIRLVKET</sequence>
<dbReference type="PANTHER" id="PTHR15654:SF1">
    <property type="entry name" value="COILED-COIL DOMAIN-CONTAINING PROTEIN 96"/>
    <property type="match status" value="1"/>
</dbReference>
<evidence type="ECO:0000256" key="3">
    <source>
        <dbReference type="ARBA" id="ARBA00023273"/>
    </source>
</evidence>
<feature type="compositionally biased region" description="Low complexity" evidence="5">
    <location>
        <begin position="71"/>
        <end position="80"/>
    </location>
</feature>
<gene>
    <name evidence="7" type="ORF">PACLA_8A049717</name>
</gene>
<protein>
    <recommendedName>
        <fullName evidence="6">CCDC113/CCDC96 coiled-coil domain-containing protein</fullName>
    </recommendedName>
</protein>
<accession>A0A6S7GW01</accession>
<feature type="region of interest" description="Disordered" evidence="5">
    <location>
        <begin position="486"/>
        <end position="506"/>
    </location>
</feature>
<dbReference type="PANTHER" id="PTHR15654">
    <property type="entry name" value="COILED-COIL DOMAIN-CONTAINING PROTEIN 113-RELATED"/>
    <property type="match status" value="1"/>
</dbReference>
<feature type="domain" description="CCDC113/CCDC96 coiled-coil" evidence="6">
    <location>
        <begin position="327"/>
        <end position="480"/>
    </location>
</feature>
<evidence type="ECO:0000313" key="8">
    <source>
        <dbReference type="Proteomes" id="UP001152795"/>
    </source>
</evidence>
<dbReference type="InterPro" id="IPR025254">
    <property type="entry name" value="CCDC113/CCDC96_CC"/>
</dbReference>
<name>A0A6S7GW01_PARCT</name>
<dbReference type="Proteomes" id="UP001152795">
    <property type="component" value="Unassembled WGS sequence"/>
</dbReference>
<feature type="coiled-coil region" evidence="4">
    <location>
        <begin position="227"/>
        <end position="293"/>
    </location>
</feature>
<evidence type="ECO:0000259" key="6">
    <source>
        <dbReference type="Pfam" id="PF13870"/>
    </source>
</evidence>
<comment type="subcellular location">
    <subcellularLocation>
        <location evidence="1">Cell projection</location>
        <location evidence="1">Cilium</location>
    </subcellularLocation>
</comment>
<organism evidence="7 8">
    <name type="scientific">Paramuricea clavata</name>
    <name type="common">Red gorgonian</name>
    <name type="synonym">Violescent sea-whip</name>
    <dbReference type="NCBI Taxonomy" id="317549"/>
    <lineage>
        <taxon>Eukaryota</taxon>
        <taxon>Metazoa</taxon>
        <taxon>Cnidaria</taxon>
        <taxon>Anthozoa</taxon>
        <taxon>Octocorallia</taxon>
        <taxon>Malacalcyonacea</taxon>
        <taxon>Plexauridae</taxon>
        <taxon>Paramuricea</taxon>
    </lineage>
</organism>
<feature type="compositionally biased region" description="Polar residues" evidence="5">
    <location>
        <begin position="42"/>
        <end position="56"/>
    </location>
</feature>
<evidence type="ECO:0000256" key="4">
    <source>
        <dbReference type="SAM" id="Coils"/>
    </source>
</evidence>
<dbReference type="GO" id="GO:0036064">
    <property type="term" value="C:ciliary basal body"/>
    <property type="evidence" value="ECO:0007669"/>
    <property type="project" value="TreeGrafter"/>
</dbReference>
<keyword evidence="2 4" id="KW-0175">Coiled coil</keyword>
<evidence type="ECO:0000256" key="2">
    <source>
        <dbReference type="ARBA" id="ARBA00023054"/>
    </source>
</evidence>